<dbReference type="Proteomes" id="UP000830454">
    <property type="component" value="Chromosome"/>
</dbReference>
<proteinExistence type="predicted"/>
<reference evidence="1" key="2">
    <citation type="submission" date="2022-04" db="EMBL/GenBank/DDBJ databases">
        <title>Complete Genome Sequence of Flavobacterium sediminilitoris YSM-43, Isolated from a Tidal Sediment.</title>
        <authorList>
            <person name="Lee P.A."/>
        </authorList>
    </citation>
    <scope>NUCLEOTIDE SEQUENCE</scope>
    <source>
        <strain evidence="1">YSM-43</strain>
    </source>
</reference>
<sequence length="172" mass="20249">MAIYQYYLAIVSKEGILKKHNLIPNEIRINTETGYFESDAELYWKEIDQKADEITPKIDSFIKRADWGNDKTNFNWKTKSKVLDNDAFMGLNEKTFSITEFSFRADLREDGFTFLKNMIELSKENNWMFMDRKGKLMNADFEEIKASIKNSDAHSFLNNPIKFLENLDDKSK</sequence>
<organism evidence="1 2">
    <name type="scientific">Flavobacterium sediminilitoris</name>
    <dbReference type="NCBI Taxonomy" id="2024526"/>
    <lineage>
        <taxon>Bacteria</taxon>
        <taxon>Pseudomonadati</taxon>
        <taxon>Bacteroidota</taxon>
        <taxon>Flavobacteriia</taxon>
        <taxon>Flavobacteriales</taxon>
        <taxon>Flavobacteriaceae</taxon>
        <taxon>Flavobacterium</taxon>
    </lineage>
</organism>
<dbReference type="EMBL" id="CP090145">
    <property type="protein sequence ID" value="UOX33023.1"/>
    <property type="molecule type" value="Genomic_DNA"/>
</dbReference>
<evidence type="ECO:0008006" key="3">
    <source>
        <dbReference type="Google" id="ProtNLM"/>
    </source>
</evidence>
<protein>
    <recommendedName>
        <fullName evidence="3">DUF4376 domain-containing protein</fullName>
    </recommendedName>
</protein>
<keyword evidence="2" id="KW-1185">Reference proteome</keyword>
<dbReference type="RefSeq" id="WP_246915779.1">
    <property type="nucleotide sequence ID" value="NZ_CP090145.1"/>
</dbReference>
<accession>A0ABY4HKD0</accession>
<gene>
    <name evidence="1" type="ORF">LXD69_13370</name>
</gene>
<reference evidence="1" key="1">
    <citation type="submission" date="2021-12" db="EMBL/GenBank/DDBJ databases">
        <authorList>
            <person name="Cha I.-T."/>
            <person name="Lee K.-E."/>
            <person name="Park S.-J."/>
        </authorList>
    </citation>
    <scope>NUCLEOTIDE SEQUENCE</scope>
    <source>
        <strain evidence="1">YSM-43</strain>
    </source>
</reference>
<name>A0ABY4HKD0_9FLAO</name>
<evidence type="ECO:0000313" key="2">
    <source>
        <dbReference type="Proteomes" id="UP000830454"/>
    </source>
</evidence>
<evidence type="ECO:0000313" key="1">
    <source>
        <dbReference type="EMBL" id="UOX33023.1"/>
    </source>
</evidence>